<accession>H6N4Y4</accession>
<organism evidence="2 3">
    <name type="scientific">Gordonia polyisoprenivorans (strain DSM 44266 / VH2)</name>
    <dbReference type="NCBI Taxonomy" id="1112204"/>
    <lineage>
        <taxon>Bacteria</taxon>
        <taxon>Bacillati</taxon>
        <taxon>Actinomycetota</taxon>
        <taxon>Actinomycetes</taxon>
        <taxon>Mycobacteriales</taxon>
        <taxon>Gordoniaceae</taxon>
        <taxon>Gordonia</taxon>
    </lineage>
</organism>
<name>H6N4Y4_GORPV</name>
<evidence type="ECO:0000313" key="2">
    <source>
        <dbReference type="EMBL" id="AFA76029.1"/>
    </source>
</evidence>
<protein>
    <submittedName>
        <fullName evidence="2">Putative transposase</fullName>
    </submittedName>
</protein>
<feature type="domain" description="HTH-like" evidence="1">
    <location>
        <begin position="1"/>
        <end position="34"/>
    </location>
</feature>
<gene>
    <name evidence="2" type="ordered locus">GPOL_174p00050</name>
</gene>
<dbReference type="EMBL" id="CP003120">
    <property type="protein sequence ID" value="AFA76029.1"/>
    <property type="molecule type" value="Genomic_DNA"/>
</dbReference>
<geneLocation type="plasmid" evidence="2 3">
    <name>p174</name>
</geneLocation>
<dbReference type="Proteomes" id="UP000009154">
    <property type="component" value="Plasmid p174"/>
</dbReference>
<dbReference type="AlphaFoldDB" id="H6N4Y4"/>
<dbReference type="KEGG" id="gpo:GPOL_174p00050"/>
<dbReference type="HOGENOM" id="CLU_2716756_0_0_11"/>
<reference evidence="2 3" key="1">
    <citation type="journal article" date="2012" name="Appl. Environ. Microbiol.">
        <title>Involvement of two latex-clearing proteins during rubber degradation and insights into the subsequent degradation pathway revealed by the genome sequence of Gordonia polyisoprenivorans strain VH2.</title>
        <authorList>
            <person name="Hiessl S."/>
            <person name="Schuldes J."/>
            <person name="Thurmer A."/>
            <person name="Halbsguth T."/>
            <person name="Broker D."/>
            <person name="Angelov A."/>
            <person name="Liebl W."/>
            <person name="Daniel R."/>
            <person name="Steinbuchel A."/>
        </authorList>
    </citation>
    <scope>NUCLEOTIDE SEQUENCE [LARGE SCALE GENOMIC DNA]</scope>
    <source>
        <strain evidence="3">DSM 44266 / VH2</strain>
        <plasmid evidence="2 3">p174</plasmid>
    </source>
</reference>
<dbReference type="Pfam" id="PF13276">
    <property type="entry name" value="HTH_21"/>
    <property type="match status" value="1"/>
</dbReference>
<sequence length="72" mass="8482">MWAYPRREGIEVARCTVERLMRANGWRGVTRRKKVRTTVANPAAARAADLVKRQFAVPHRTFWWWPTSPTCR</sequence>
<proteinExistence type="predicted"/>
<evidence type="ECO:0000313" key="3">
    <source>
        <dbReference type="Proteomes" id="UP000009154"/>
    </source>
</evidence>
<dbReference type="eggNOG" id="COG2801">
    <property type="taxonomic scope" value="Bacteria"/>
</dbReference>
<evidence type="ECO:0000259" key="1">
    <source>
        <dbReference type="Pfam" id="PF13276"/>
    </source>
</evidence>
<keyword evidence="2" id="KW-0614">Plasmid</keyword>
<dbReference type="InterPro" id="IPR025948">
    <property type="entry name" value="HTH-like_dom"/>
</dbReference>
<keyword evidence="3" id="KW-1185">Reference proteome</keyword>